<dbReference type="PANTHER" id="PTHR43479:SF11">
    <property type="entry name" value="ACREF_ENVCD OPERON REPRESSOR-RELATED"/>
    <property type="match status" value="1"/>
</dbReference>
<keyword evidence="5" id="KW-1185">Reference proteome</keyword>
<dbReference type="PRINTS" id="PR00455">
    <property type="entry name" value="HTHTETR"/>
</dbReference>
<dbReference type="InterPro" id="IPR009057">
    <property type="entry name" value="Homeodomain-like_sf"/>
</dbReference>
<dbReference type="KEGG" id="nfn:NFRAN_0986"/>
<dbReference type="InterPro" id="IPR001647">
    <property type="entry name" value="HTH_TetR"/>
</dbReference>
<name>A0A484I6H4_9ARCH</name>
<organism evidence="4 5">
    <name type="scientific">Candidatus Nitrosocosmicus franklandianus</name>
    <dbReference type="NCBI Taxonomy" id="1798806"/>
    <lineage>
        <taxon>Archaea</taxon>
        <taxon>Nitrososphaerota</taxon>
        <taxon>Nitrososphaeria</taxon>
        <taxon>Nitrososphaerales</taxon>
        <taxon>Nitrososphaeraceae</taxon>
        <taxon>Candidatus Nitrosocosmicus</taxon>
    </lineage>
</organism>
<protein>
    <submittedName>
        <fullName evidence="4">Biofilm operon icaADBC HTH-type negative transcriptional regulator IcaR</fullName>
    </submittedName>
</protein>
<dbReference type="PANTHER" id="PTHR43479">
    <property type="entry name" value="ACREF/ENVCD OPERON REPRESSOR-RELATED"/>
    <property type="match status" value="1"/>
</dbReference>
<dbReference type="EMBL" id="LR216287">
    <property type="protein sequence ID" value="VFJ13308.1"/>
    <property type="molecule type" value="Genomic_DNA"/>
</dbReference>
<evidence type="ECO:0000259" key="3">
    <source>
        <dbReference type="PROSITE" id="PS50977"/>
    </source>
</evidence>
<gene>
    <name evidence="4" type="primary">icaR</name>
    <name evidence="4" type="ORF">NFRAN_0986</name>
</gene>
<feature type="domain" description="HTH tetR-type" evidence="3">
    <location>
        <begin position="13"/>
        <end position="73"/>
    </location>
</feature>
<evidence type="ECO:0000313" key="5">
    <source>
        <dbReference type="Proteomes" id="UP000294299"/>
    </source>
</evidence>
<evidence type="ECO:0000256" key="1">
    <source>
        <dbReference type="ARBA" id="ARBA00023125"/>
    </source>
</evidence>
<dbReference type="Pfam" id="PF00440">
    <property type="entry name" value="TetR_N"/>
    <property type="match status" value="1"/>
</dbReference>
<dbReference type="AlphaFoldDB" id="A0A484I6H4"/>
<sequence>MIVRLLSRAKLKEEKSQLIINTALKVFAEKGYDNATIADIAKSAKVSMGLPLYYFSNKEELACQALELSSDQITNSILNAVTGNSPEEISTSLINAFRKNIRLYPDFYPFYFEMWSASRRNKKIKRVFKTALDNTINATKEILINSQKRGCLSIGLEDIESISISLVSKVDGLGLMLIQYPQLIENENIWRMAKKMCLSVLDNKIEDLK</sequence>
<evidence type="ECO:0000256" key="2">
    <source>
        <dbReference type="PROSITE-ProRule" id="PRU00335"/>
    </source>
</evidence>
<evidence type="ECO:0000313" key="4">
    <source>
        <dbReference type="EMBL" id="VFJ13308.1"/>
    </source>
</evidence>
<reference evidence="4 5" key="1">
    <citation type="submission" date="2019-02" db="EMBL/GenBank/DDBJ databases">
        <authorList>
            <person name="Lehtovirta-Morley E L."/>
        </authorList>
    </citation>
    <scope>NUCLEOTIDE SEQUENCE [LARGE SCALE GENOMIC DNA]</scope>
    <source>
        <strain evidence="4">NFRAN1</strain>
    </source>
</reference>
<dbReference type="InterPro" id="IPR050624">
    <property type="entry name" value="HTH-type_Tx_Regulator"/>
</dbReference>
<dbReference type="Proteomes" id="UP000294299">
    <property type="component" value="Chromosome NFRAN"/>
</dbReference>
<accession>A0A484I6H4</accession>
<feature type="DNA-binding region" description="H-T-H motif" evidence="2">
    <location>
        <begin position="36"/>
        <end position="55"/>
    </location>
</feature>
<dbReference type="GO" id="GO:0003677">
    <property type="term" value="F:DNA binding"/>
    <property type="evidence" value="ECO:0007669"/>
    <property type="project" value="UniProtKB-UniRule"/>
</dbReference>
<proteinExistence type="predicted"/>
<dbReference type="PROSITE" id="PS50977">
    <property type="entry name" value="HTH_TETR_2"/>
    <property type="match status" value="1"/>
</dbReference>
<dbReference type="Gene3D" id="1.10.357.10">
    <property type="entry name" value="Tetracycline Repressor, domain 2"/>
    <property type="match status" value="1"/>
</dbReference>
<keyword evidence="1 2" id="KW-0238">DNA-binding</keyword>
<dbReference type="SUPFAM" id="SSF46689">
    <property type="entry name" value="Homeodomain-like"/>
    <property type="match status" value="1"/>
</dbReference>